<name>A0A1L3MFL9_9MICO</name>
<dbReference type="PANTHER" id="PTHR46118:SF4">
    <property type="entry name" value="PROTEIN ABHD11"/>
    <property type="match status" value="1"/>
</dbReference>
<dbReference type="Gene3D" id="3.40.50.1820">
    <property type="entry name" value="alpha/beta hydrolase"/>
    <property type="match status" value="1"/>
</dbReference>
<dbReference type="Proteomes" id="UP000182938">
    <property type="component" value="Chromosome"/>
</dbReference>
<feature type="domain" description="AB hydrolase-1" evidence="2">
    <location>
        <begin position="16"/>
        <end position="251"/>
    </location>
</feature>
<accession>A0A1L3MFL9</accession>
<proteinExistence type="predicted"/>
<dbReference type="SUPFAM" id="SSF53474">
    <property type="entry name" value="alpha/beta-Hydrolases"/>
    <property type="match status" value="1"/>
</dbReference>
<evidence type="ECO:0000313" key="3">
    <source>
        <dbReference type="EMBL" id="APH00966.1"/>
    </source>
</evidence>
<organism evidence="3 4">
    <name type="scientific">Janibacter indicus</name>
    <dbReference type="NCBI Taxonomy" id="857417"/>
    <lineage>
        <taxon>Bacteria</taxon>
        <taxon>Bacillati</taxon>
        <taxon>Actinomycetota</taxon>
        <taxon>Actinomycetes</taxon>
        <taxon>Micrococcales</taxon>
        <taxon>Intrasporangiaceae</taxon>
        <taxon>Janibacter</taxon>
    </lineage>
</organism>
<dbReference type="GO" id="GO:0016787">
    <property type="term" value="F:hydrolase activity"/>
    <property type="evidence" value="ECO:0007669"/>
    <property type="project" value="UniProtKB-KW"/>
</dbReference>
<dbReference type="PANTHER" id="PTHR46118">
    <property type="entry name" value="PROTEIN ABHD11"/>
    <property type="match status" value="1"/>
</dbReference>
<dbReference type="RefSeq" id="WP_072624125.1">
    <property type="nucleotide sequence ID" value="NZ_CP013290.1"/>
</dbReference>
<dbReference type="InterPro" id="IPR029058">
    <property type="entry name" value="AB_hydrolase_fold"/>
</dbReference>
<dbReference type="EMBL" id="CP013290">
    <property type="protein sequence ID" value="APH00966.1"/>
    <property type="molecule type" value="Genomic_DNA"/>
</dbReference>
<dbReference type="KEGG" id="jte:ASJ30_04960"/>
<keyword evidence="4" id="KW-1185">Reference proteome</keyword>
<gene>
    <name evidence="3" type="ORF">ASJ30_04960</name>
</gene>
<evidence type="ECO:0000259" key="2">
    <source>
        <dbReference type="Pfam" id="PF00561"/>
    </source>
</evidence>
<dbReference type="Pfam" id="PF00561">
    <property type="entry name" value="Abhydrolase_1"/>
    <property type="match status" value="1"/>
</dbReference>
<evidence type="ECO:0000256" key="1">
    <source>
        <dbReference type="ARBA" id="ARBA00022801"/>
    </source>
</evidence>
<reference evidence="3 4" key="1">
    <citation type="submission" date="2015-11" db="EMBL/GenBank/DDBJ databases">
        <authorList>
            <person name="Zhang Y."/>
            <person name="Guo Z."/>
        </authorList>
    </citation>
    <scope>NUCLEOTIDE SEQUENCE [LARGE SCALE GENOMIC DNA]</scope>
    <source>
        <strain evidence="3 4">YFY001</strain>
    </source>
</reference>
<dbReference type="AlphaFoldDB" id="A0A1L3MFL9"/>
<sequence length="266" mass="29233">MSTPMLHAVTSGESGPRVAFCHGLFGQGRNWTQIAKGLADICRPTLLDMPDHGRSPWTERFDYAGAADLVADSLRAIDDTEPWIVVGHSMGGKIAMLVALRHPELVDRLCVVDISPAATTSFSEFETYIAAMQAMDLGSITTREQADASMREAAPDPGVRAFLLQNLRREGDGWRWQPNLEVIGRDIATIGGWPTDEVAGLAPFDKTVLWLAGERSLYVTDDDLAEMRRLFPRVRLVTVKGVGHWVHSEAPEVTLQALRALITSSR</sequence>
<evidence type="ECO:0000313" key="4">
    <source>
        <dbReference type="Proteomes" id="UP000182938"/>
    </source>
</evidence>
<protein>
    <submittedName>
        <fullName evidence="3">Esterase</fullName>
    </submittedName>
</protein>
<dbReference type="InterPro" id="IPR000073">
    <property type="entry name" value="AB_hydrolase_1"/>
</dbReference>
<keyword evidence="1" id="KW-0378">Hydrolase</keyword>